<organism evidence="1 2">
    <name type="scientific">Rhodocytophaga aerolata</name>
    <dbReference type="NCBI Taxonomy" id="455078"/>
    <lineage>
        <taxon>Bacteria</taxon>
        <taxon>Pseudomonadati</taxon>
        <taxon>Bacteroidota</taxon>
        <taxon>Cytophagia</taxon>
        <taxon>Cytophagales</taxon>
        <taxon>Rhodocytophagaceae</taxon>
        <taxon>Rhodocytophaga</taxon>
    </lineage>
</organism>
<evidence type="ECO:0000313" key="2">
    <source>
        <dbReference type="Proteomes" id="UP001168528"/>
    </source>
</evidence>
<sequence>MEFTPIDDLESDSEEHAVIIQFEYQFQNLKPLHSLAKKLRQVIEEAEVGEYDGHEIGVDNSDGILFMYGPDAELLFNAVKPILDQTPFMKGATAVLRFGPPEENVKEIEVII</sequence>
<dbReference type="EMBL" id="JAUKPO010000108">
    <property type="protein sequence ID" value="MDO1451875.1"/>
    <property type="molecule type" value="Genomic_DNA"/>
</dbReference>
<dbReference type="Proteomes" id="UP001168528">
    <property type="component" value="Unassembled WGS sequence"/>
</dbReference>
<evidence type="ECO:0000313" key="1">
    <source>
        <dbReference type="EMBL" id="MDO1451875.1"/>
    </source>
</evidence>
<accession>A0ABT8RIG5</accession>
<protein>
    <submittedName>
        <fullName evidence="1">Uncharacterized protein</fullName>
    </submittedName>
</protein>
<keyword evidence="2" id="KW-1185">Reference proteome</keyword>
<comment type="caution">
    <text evidence="1">The sequence shown here is derived from an EMBL/GenBank/DDBJ whole genome shotgun (WGS) entry which is preliminary data.</text>
</comment>
<proteinExistence type="predicted"/>
<dbReference type="RefSeq" id="WP_302042670.1">
    <property type="nucleotide sequence ID" value="NZ_JAUKPO010000108.1"/>
</dbReference>
<gene>
    <name evidence="1" type="ORF">Q0590_36740</name>
</gene>
<name>A0ABT8RIG5_9BACT</name>
<reference evidence="1" key="1">
    <citation type="submission" date="2023-07" db="EMBL/GenBank/DDBJ databases">
        <title>The genome sequence of Rhodocytophaga aerolata KACC 12507.</title>
        <authorList>
            <person name="Zhang X."/>
        </authorList>
    </citation>
    <scope>NUCLEOTIDE SEQUENCE</scope>
    <source>
        <strain evidence="1">KACC 12507</strain>
    </source>
</reference>